<organism evidence="2 3">
    <name type="scientific">Pedobacter lithocola</name>
    <dbReference type="NCBI Taxonomy" id="1908239"/>
    <lineage>
        <taxon>Bacteria</taxon>
        <taxon>Pseudomonadati</taxon>
        <taxon>Bacteroidota</taxon>
        <taxon>Sphingobacteriia</taxon>
        <taxon>Sphingobacteriales</taxon>
        <taxon>Sphingobacteriaceae</taxon>
        <taxon>Pedobacter</taxon>
    </lineage>
</organism>
<keyword evidence="2" id="KW-0328">Glycosyltransferase</keyword>
<dbReference type="PANTHER" id="PTHR22916:SF3">
    <property type="entry name" value="UDP-GLCNAC:BETAGAL BETA-1,3-N-ACETYLGLUCOSAMINYLTRANSFERASE-LIKE PROTEIN 1"/>
    <property type="match status" value="1"/>
</dbReference>
<evidence type="ECO:0000313" key="3">
    <source>
        <dbReference type="Proteomes" id="UP001595789"/>
    </source>
</evidence>
<keyword evidence="3" id="KW-1185">Reference proteome</keyword>
<dbReference type="InterPro" id="IPR001173">
    <property type="entry name" value="Glyco_trans_2-like"/>
</dbReference>
<dbReference type="EMBL" id="JBHSBW010000011">
    <property type="protein sequence ID" value="MFC4212091.1"/>
    <property type="molecule type" value="Genomic_DNA"/>
</dbReference>
<gene>
    <name evidence="2" type="ORF">ACFOWA_12900</name>
</gene>
<dbReference type="PANTHER" id="PTHR22916">
    <property type="entry name" value="GLYCOSYLTRANSFERASE"/>
    <property type="match status" value="1"/>
</dbReference>
<dbReference type="Gene3D" id="3.90.550.10">
    <property type="entry name" value="Spore Coat Polysaccharide Biosynthesis Protein SpsA, Chain A"/>
    <property type="match status" value="1"/>
</dbReference>
<name>A0ABV8PCP2_9SPHI</name>
<proteinExistence type="predicted"/>
<dbReference type="GO" id="GO:0016757">
    <property type="term" value="F:glycosyltransferase activity"/>
    <property type="evidence" value="ECO:0007669"/>
    <property type="project" value="UniProtKB-KW"/>
</dbReference>
<accession>A0ABV8PCP2</accession>
<dbReference type="Pfam" id="PF00535">
    <property type="entry name" value="Glycos_transf_2"/>
    <property type="match status" value="1"/>
</dbReference>
<dbReference type="InterPro" id="IPR029044">
    <property type="entry name" value="Nucleotide-diphossugar_trans"/>
</dbReference>
<dbReference type="SUPFAM" id="SSF53448">
    <property type="entry name" value="Nucleotide-diphospho-sugar transferases"/>
    <property type="match status" value="1"/>
</dbReference>
<feature type="domain" description="Glycosyltransferase 2-like" evidence="1">
    <location>
        <begin position="8"/>
        <end position="169"/>
    </location>
</feature>
<keyword evidence="2" id="KW-0808">Transferase</keyword>
<reference evidence="3" key="1">
    <citation type="journal article" date="2019" name="Int. J. Syst. Evol. Microbiol.">
        <title>The Global Catalogue of Microorganisms (GCM) 10K type strain sequencing project: providing services to taxonomists for standard genome sequencing and annotation.</title>
        <authorList>
            <consortium name="The Broad Institute Genomics Platform"/>
            <consortium name="The Broad Institute Genome Sequencing Center for Infectious Disease"/>
            <person name="Wu L."/>
            <person name="Ma J."/>
        </authorList>
    </citation>
    <scope>NUCLEOTIDE SEQUENCE [LARGE SCALE GENOMIC DNA]</scope>
    <source>
        <strain evidence="3">CCM 8691</strain>
    </source>
</reference>
<comment type="caution">
    <text evidence="2">The sequence shown here is derived from an EMBL/GenBank/DDBJ whole genome shotgun (WGS) entry which is preliminary data.</text>
</comment>
<evidence type="ECO:0000259" key="1">
    <source>
        <dbReference type="Pfam" id="PF00535"/>
    </source>
</evidence>
<protein>
    <submittedName>
        <fullName evidence="2">Glycosyltransferase</fullName>
        <ecNumber evidence="2">2.4.-.-</ecNumber>
    </submittedName>
</protein>
<dbReference type="EC" id="2.4.-.-" evidence="2"/>
<dbReference type="RefSeq" id="WP_378985757.1">
    <property type="nucleotide sequence ID" value="NZ_JBHSBW010000011.1"/>
</dbReference>
<sequence length="313" mass="36570">MLNLPLISIAVCTYNGKNHLHEQLQSLVNQDYQNKEIVIIDDNSIDGTFEILKKYESEYSCIKLYQNEKNLGYIKNFELAISLCMGDFIALSDQDDVWHLKKLSTLQKSINSDSILIYHDSALVDYEGKPLNRSLSNTIGYLDNSESRNLLLNNCIAGHSVMFRNKLKDHILPFYSTIPHDHWLAYVASIVGRIQYLSNILVNYRQHNFSLTYTEHAKDNQRLEVEHEHKNSEKLKLKNLRINHLKTLKLFNRHNAKDLKFIDKLIELLANKSNSSFAFSLFFFLTFHHKQLFSLYHKSFMSTMVLIFKECKS</sequence>
<dbReference type="Proteomes" id="UP001595789">
    <property type="component" value="Unassembled WGS sequence"/>
</dbReference>
<evidence type="ECO:0000313" key="2">
    <source>
        <dbReference type="EMBL" id="MFC4212091.1"/>
    </source>
</evidence>